<dbReference type="AlphaFoldDB" id="A0A2I1HPG6"/>
<sequence>HNQRIEHLWVDLVKDVIKVYATIFMYLEDKCGLNIDNNIYMFCLHYVFLPHINNSLKEWKSTWNNHKISTEGHLSPIQLYTQGMLQCGYRGMEDCNNIDLNVYGIDYNGPVSDDNDITVAVDSPRNILNYNQKLLLQSRINPLEEDTAGYGIINVYNKTVQAVTDISRNSV</sequence>
<keyword evidence="3" id="KW-1185">Reference proteome</keyword>
<evidence type="ECO:0000259" key="1">
    <source>
        <dbReference type="Pfam" id="PF24764"/>
    </source>
</evidence>
<dbReference type="VEuPathDB" id="FungiDB:FUN_015759"/>
<dbReference type="Pfam" id="PF24764">
    <property type="entry name" value="rva_4"/>
    <property type="match status" value="1"/>
</dbReference>
<accession>A0A2I1HPG6</accession>
<feature type="non-terminal residue" evidence="2">
    <location>
        <position position="1"/>
    </location>
</feature>
<evidence type="ECO:0000313" key="3">
    <source>
        <dbReference type="Proteomes" id="UP000234323"/>
    </source>
</evidence>
<evidence type="ECO:0000313" key="2">
    <source>
        <dbReference type="EMBL" id="PKY60780.1"/>
    </source>
</evidence>
<reference evidence="2 3" key="1">
    <citation type="submission" date="2015-10" db="EMBL/GenBank/DDBJ databases">
        <title>Genome analyses suggest a sexual origin of heterokaryosis in a supposedly ancient asexual fungus.</title>
        <authorList>
            <person name="Ropars J."/>
            <person name="Sedzielewska K."/>
            <person name="Noel J."/>
            <person name="Charron P."/>
            <person name="Farinelli L."/>
            <person name="Marton T."/>
            <person name="Kruger M."/>
            <person name="Pelin A."/>
            <person name="Brachmann A."/>
            <person name="Corradi N."/>
        </authorList>
    </citation>
    <scope>NUCLEOTIDE SEQUENCE [LARGE SCALE GENOMIC DNA]</scope>
    <source>
        <strain evidence="2 3">A4</strain>
    </source>
</reference>
<dbReference type="EMBL" id="LLXI01004597">
    <property type="protein sequence ID" value="PKY60780.1"/>
    <property type="molecule type" value="Genomic_DNA"/>
</dbReference>
<dbReference type="PANTHER" id="PTHR46791:SF5">
    <property type="entry name" value="CLR5 DOMAIN-CONTAINING PROTEIN-RELATED"/>
    <property type="match status" value="1"/>
</dbReference>
<dbReference type="VEuPathDB" id="FungiDB:RhiirFUN_024239"/>
<dbReference type="PANTHER" id="PTHR46791">
    <property type="entry name" value="EXPRESSED PROTEIN"/>
    <property type="match status" value="1"/>
</dbReference>
<comment type="caution">
    <text evidence="2">The sequence shown here is derived from an EMBL/GenBank/DDBJ whole genome shotgun (WGS) entry which is preliminary data.</text>
</comment>
<protein>
    <recommendedName>
        <fullName evidence="1">Integrase core domain-containing protein</fullName>
    </recommendedName>
</protein>
<feature type="domain" description="Integrase core" evidence="1">
    <location>
        <begin position="1"/>
        <end position="87"/>
    </location>
</feature>
<organism evidence="2 3">
    <name type="scientific">Rhizophagus irregularis</name>
    <dbReference type="NCBI Taxonomy" id="588596"/>
    <lineage>
        <taxon>Eukaryota</taxon>
        <taxon>Fungi</taxon>
        <taxon>Fungi incertae sedis</taxon>
        <taxon>Mucoromycota</taxon>
        <taxon>Glomeromycotina</taxon>
        <taxon>Glomeromycetes</taxon>
        <taxon>Glomerales</taxon>
        <taxon>Glomeraceae</taxon>
        <taxon>Rhizophagus</taxon>
    </lineage>
</organism>
<dbReference type="VEuPathDB" id="FungiDB:RhiirA1_324945"/>
<proteinExistence type="predicted"/>
<gene>
    <name evidence="2" type="ORF">RhiirA4_333608</name>
</gene>
<dbReference type="Proteomes" id="UP000234323">
    <property type="component" value="Unassembled WGS sequence"/>
</dbReference>
<dbReference type="InterPro" id="IPR058913">
    <property type="entry name" value="Integrase_dom_put"/>
</dbReference>
<name>A0A2I1HPG6_9GLOM</name>